<dbReference type="InterPro" id="IPR000387">
    <property type="entry name" value="Tyr_Pase_dom"/>
</dbReference>
<dbReference type="PRINTS" id="PR00700">
    <property type="entry name" value="PRTYPHPHTASE"/>
</dbReference>
<dbReference type="PROSITE" id="PS00383">
    <property type="entry name" value="TYR_PHOSPHATASE_1"/>
    <property type="match status" value="1"/>
</dbReference>
<accession>A0A8H7HT73</accession>
<dbReference type="PANTHER" id="PTHR19134">
    <property type="entry name" value="RECEPTOR-TYPE TYROSINE-PROTEIN PHOSPHATASE"/>
    <property type="match status" value="1"/>
</dbReference>
<organism evidence="12 13">
    <name type="scientific">Rhizoctonia solani</name>
    <dbReference type="NCBI Taxonomy" id="456999"/>
    <lineage>
        <taxon>Eukaryota</taxon>
        <taxon>Fungi</taxon>
        <taxon>Dikarya</taxon>
        <taxon>Basidiomycota</taxon>
        <taxon>Agaricomycotina</taxon>
        <taxon>Agaricomycetes</taxon>
        <taxon>Cantharellales</taxon>
        <taxon>Ceratobasidiaceae</taxon>
        <taxon>Rhizoctonia</taxon>
    </lineage>
</organism>
<dbReference type="Gene3D" id="3.90.226.10">
    <property type="entry name" value="2-enoyl-CoA Hydratase, Chain A, domain 1"/>
    <property type="match status" value="1"/>
</dbReference>
<dbReference type="GO" id="GO:0006508">
    <property type="term" value="P:proteolysis"/>
    <property type="evidence" value="ECO:0007669"/>
    <property type="project" value="UniProtKB-KW"/>
</dbReference>
<dbReference type="PROSITE" id="PS00382">
    <property type="entry name" value="CLP_PROTEASE_HIS"/>
    <property type="match status" value="1"/>
</dbReference>
<dbReference type="SUPFAM" id="SSF52096">
    <property type="entry name" value="ClpP/crotonase"/>
    <property type="match status" value="1"/>
</dbReference>
<dbReference type="Gene3D" id="3.40.250.10">
    <property type="entry name" value="Rhodanese-like domain"/>
    <property type="match status" value="1"/>
</dbReference>
<dbReference type="PANTHER" id="PTHR19134:SF561">
    <property type="entry name" value="PROTEIN TYROSINE PHOSPHATASE 36E, ISOFORM A"/>
    <property type="match status" value="1"/>
</dbReference>
<dbReference type="PROSITE" id="PS50056">
    <property type="entry name" value="TYR_PHOSPHATASE_2"/>
    <property type="match status" value="1"/>
</dbReference>
<dbReference type="InterPro" id="IPR000242">
    <property type="entry name" value="PTP_cat"/>
</dbReference>
<feature type="domain" description="Tyrosine specific protein phosphatases" evidence="10">
    <location>
        <begin position="928"/>
        <end position="973"/>
    </location>
</feature>
<evidence type="ECO:0000256" key="2">
    <source>
        <dbReference type="ARBA" id="ARBA00009649"/>
    </source>
</evidence>
<reference evidence="12" key="1">
    <citation type="submission" date="2020-09" db="EMBL/GenBank/DDBJ databases">
        <title>Comparative genome analyses of four rice-infecting Rhizoctonia solani isolates reveal extensive enrichment of homogalacturonan modification genes.</title>
        <authorList>
            <person name="Lee D.-Y."/>
            <person name="Jeon J."/>
            <person name="Kim K.-T."/>
            <person name="Cheong K."/>
            <person name="Song H."/>
            <person name="Choi G."/>
            <person name="Ko J."/>
            <person name="Opiyo S.O."/>
            <person name="Zuo S."/>
            <person name="Madhav S."/>
            <person name="Lee Y.-H."/>
            <person name="Wang G.-L."/>
        </authorList>
    </citation>
    <scope>NUCLEOTIDE SEQUENCE</scope>
    <source>
        <strain evidence="12">AG1-IA WGL</strain>
    </source>
</reference>
<evidence type="ECO:0000256" key="3">
    <source>
        <dbReference type="ARBA" id="ARBA00022670"/>
    </source>
</evidence>
<keyword evidence="3" id="KW-0645">Protease</keyword>
<dbReference type="EC" id="3.4.21.92" evidence="7"/>
<evidence type="ECO:0000313" key="13">
    <source>
        <dbReference type="Proteomes" id="UP000602905"/>
    </source>
</evidence>
<dbReference type="InterPro" id="IPR050348">
    <property type="entry name" value="Protein-Tyr_Phosphatase"/>
</dbReference>
<feature type="compositionally biased region" description="Polar residues" evidence="8">
    <location>
        <begin position="1151"/>
        <end position="1164"/>
    </location>
</feature>
<feature type="compositionally biased region" description="Polar residues" evidence="8">
    <location>
        <begin position="1108"/>
        <end position="1123"/>
    </location>
</feature>
<dbReference type="CDD" id="cd07017">
    <property type="entry name" value="S14_ClpP_2"/>
    <property type="match status" value="1"/>
</dbReference>
<dbReference type="OrthoDB" id="6058203at2759"/>
<comment type="catalytic activity">
    <reaction evidence="6 7">
        <text>Hydrolysis of proteins to small peptides in the presence of ATP and magnesium. alpha-casein is the usual test substrate. In the absence of ATP, only oligopeptides shorter than five residues are hydrolyzed (such as succinyl-Leu-Tyr-|-NHMec, and Leu-Tyr-Leu-|-Tyr-Trp, in which cleavage of the -Tyr-|-Leu- and -Tyr-|-Trp bonds also occurs).</text>
        <dbReference type="EC" id="3.4.21.92"/>
    </reaction>
</comment>
<protein>
    <recommendedName>
        <fullName evidence="7">Endopeptidase Clp</fullName>
        <ecNumber evidence="7">3.4.21.92</ecNumber>
    </recommendedName>
</protein>
<feature type="compositionally biased region" description="Basic residues" evidence="8">
    <location>
        <begin position="1044"/>
        <end position="1060"/>
    </location>
</feature>
<dbReference type="SMART" id="SM00404">
    <property type="entry name" value="PTPc_motif"/>
    <property type="match status" value="1"/>
</dbReference>
<feature type="region of interest" description="Disordered" evidence="8">
    <location>
        <begin position="286"/>
        <end position="315"/>
    </location>
</feature>
<feature type="compositionally biased region" description="Low complexity" evidence="8">
    <location>
        <begin position="986"/>
        <end position="995"/>
    </location>
</feature>
<dbReference type="SMART" id="SM00194">
    <property type="entry name" value="PTPc"/>
    <property type="match status" value="1"/>
</dbReference>
<dbReference type="InterPro" id="IPR029045">
    <property type="entry name" value="ClpP/crotonase-like_dom_sf"/>
</dbReference>
<feature type="compositionally biased region" description="Low complexity" evidence="8">
    <location>
        <begin position="1091"/>
        <end position="1107"/>
    </location>
</feature>
<feature type="compositionally biased region" description="Polar residues" evidence="8">
    <location>
        <begin position="425"/>
        <end position="440"/>
    </location>
</feature>
<feature type="compositionally biased region" description="Polar residues" evidence="8">
    <location>
        <begin position="1033"/>
        <end position="1042"/>
    </location>
</feature>
<feature type="domain" description="Tyrosine-protein phosphatase" evidence="9">
    <location>
        <begin position="758"/>
        <end position="980"/>
    </location>
</feature>
<evidence type="ECO:0000256" key="4">
    <source>
        <dbReference type="ARBA" id="ARBA00022801"/>
    </source>
</evidence>
<evidence type="ECO:0000256" key="1">
    <source>
        <dbReference type="ARBA" id="ARBA00007039"/>
    </source>
</evidence>
<dbReference type="GO" id="GO:0004252">
    <property type="term" value="F:serine-type endopeptidase activity"/>
    <property type="evidence" value="ECO:0007669"/>
    <property type="project" value="UniProtKB-EC"/>
</dbReference>
<dbReference type="InterPro" id="IPR001907">
    <property type="entry name" value="ClpP"/>
</dbReference>
<name>A0A8H7HT73_9AGAM</name>
<evidence type="ECO:0000313" key="12">
    <source>
        <dbReference type="EMBL" id="KAF8707413.1"/>
    </source>
</evidence>
<evidence type="ECO:0000259" key="11">
    <source>
        <dbReference type="PROSITE" id="PS50206"/>
    </source>
</evidence>
<dbReference type="PROSITE" id="PS50055">
    <property type="entry name" value="TYR_PHOSPHATASE_PTP"/>
    <property type="match status" value="1"/>
</dbReference>
<dbReference type="InterPro" id="IPR003595">
    <property type="entry name" value="Tyr_Pase_cat"/>
</dbReference>
<gene>
    <name evidence="12" type="ORF">RHS03_03814</name>
</gene>
<evidence type="ECO:0000259" key="10">
    <source>
        <dbReference type="PROSITE" id="PS50056"/>
    </source>
</evidence>
<keyword evidence="4" id="KW-0378">Hydrolase</keyword>
<evidence type="ECO:0000259" key="9">
    <source>
        <dbReference type="PROSITE" id="PS50055"/>
    </source>
</evidence>
<dbReference type="InterPro" id="IPR016130">
    <property type="entry name" value="Tyr_Pase_AS"/>
</dbReference>
<comment type="similarity">
    <text evidence="2">Belongs to the protein-tyrosine phosphatase family. Non-receptor class subfamily.</text>
</comment>
<dbReference type="SUPFAM" id="SSF52821">
    <property type="entry name" value="Rhodanese/Cell cycle control phosphatase"/>
    <property type="match status" value="1"/>
</dbReference>
<feature type="region of interest" description="Disordered" evidence="8">
    <location>
        <begin position="1264"/>
        <end position="1315"/>
    </location>
</feature>
<evidence type="ECO:0000256" key="7">
    <source>
        <dbReference type="PROSITE-ProRule" id="PRU10086"/>
    </source>
</evidence>
<dbReference type="InterPro" id="IPR033135">
    <property type="entry name" value="ClpP_His_AS"/>
</dbReference>
<dbReference type="Pfam" id="PF00574">
    <property type="entry name" value="CLP_protease"/>
    <property type="match status" value="1"/>
</dbReference>
<feature type="active site" evidence="7">
    <location>
        <position position="173"/>
    </location>
</feature>
<feature type="compositionally biased region" description="Polar residues" evidence="8">
    <location>
        <begin position="1080"/>
        <end position="1090"/>
    </location>
</feature>
<dbReference type="InterPro" id="IPR036873">
    <property type="entry name" value="Rhodanese-like_dom_sf"/>
</dbReference>
<dbReference type="EMBL" id="JACYCD010000049">
    <property type="protein sequence ID" value="KAF8707413.1"/>
    <property type="molecule type" value="Genomic_DNA"/>
</dbReference>
<evidence type="ECO:0000256" key="8">
    <source>
        <dbReference type="SAM" id="MobiDB-lite"/>
    </source>
</evidence>
<feature type="region of interest" description="Disordered" evidence="8">
    <location>
        <begin position="619"/>
        <end position="641"/>
    </location>
</feature>
<feature type="region of interest" description="Disordered" evidence="8">
    <location>
        <begin position="984"/>
        <end position="1191"/>
    </location>
</feature>
<feature type="region of interest" description="Disordered" evidence="8">
    <location>
        <begin position="405"/>
        <end position="462"/>
    </location>
</feature>
<dbReference type="InterPro" id="IPR001763">
    <property type="entry name" value="Rhodanese-like_dom"/>
</dbReference>
<sequence>MSLSSRSLCRLARTVSPSIKSASAPTGLRALSTFPTRLDRSFGFGSRSGQVFTDWKHNEGISASGLVPIVIEQTGRGERSYDIFSRLLRERVIMLYGPIRDADATLVVAQLLFLEAEATSKPIHLYINSPGGSVTAGMSIYDTVLDGFVALSGGAAGQRGHRQCLPNASVMIHQPSGGASGQASDIAIHAKEILRVRERLTEIYTRHCKKQDESGDRELTAVDLVCMPGVYDARWTGCMVGYRESIGAGLLYDRGGVRSGGGVGVWDSGQSTGESSIGRADDDFTQRKSAGKRKIGGTKDGISVIPTPQGVRAPSRCGTLPSAISDLCETISGLRPDPTEYSHLIMDFFAADASRAAVSATATDTADPFAEAIGRRFSGASAPMLTARLVLEESPLESAALQLAASTRPEGVDTGSAPSLAEAGRTNSSQTATTLSNMSLRSPARRPSPAASTDSDDSRYTSVSPKDLSLYLAQEPPPLVIDVRSSSAHALSHVRGAISLSVPSTLLKRPNFPLGNMATMIASSSAQAAFSQWQSARRILVYDADLSRLVDGSGVLGLLRKFTAAGSKAQLAWLIGGHNAVARSARDCLEAGASQPSDPKPTSATPIGAFVHAHSLPQSAFQQSSTTGGPSHRPNKLQASNPFYDNIRQNRELSHGITERIPLALSQDVISRKDEIPVSWVREIVENSDREKGIEALAMQFYRIELGEQRRLQGVMSHHSNESRVSENDKSQQNAISTNDAHLSFPYSITAGVEKGAKNRYKNIWPYEHARVRLQTAADDGSDYVNASYIRPRGTNLRYIATQGPMPATYTDFWTMVWEQHVHVIVMLTRQVEGNQLKCGDYWSDTQFGPLRLQLIATEGGNENVEKITGFDFGFKDDEKNDDSQPTIRRTFLLTHTGYPDEPPRKIVQFQFLSWLDMNVPETPTGLLGLVKDVRDAAEESDRYSGSTQSNPVLVHCSAGVGRTGSFVAIDAILDGVRRELEGTRSSSLELSSSDDPSDSDLDTSGEPSSESLGSSKLRRGSFPEPPDPTSYRRPTNLQMTSARPRRTSLRKTLGAKKGTHNVPEMGKRSQLGAGAAPGPSSTNETNGGTSFPSSDSSASFHFSETSLPVSTGTTMSNGSPKQGRSPPDNNNNNRHHHPPGLGPAAMQATHAWSSQVADNTSRSELVAPQPVPASMSLSAVTPRPDTEMRDRERDTFDYVTPRSLALASQQKSVSPLTSMDEPIREVVEDMREQRMSLCQSLRQYVFVHRAVVEGVLAMVDENKKRKGESAGSGVGAKRHASPTELVKVDMSGSRAQIKKRPSLRLGKDAMAVDS</sequence>
<feature type="compositionally biased region" description="Low complexity" evidence="8">
    <location>
        <begin position="441"/>
        <end position="453"/>
    </location>
</feature>
<dbReference type="InterPro" id="IPR029021">
    <property type="entry name" value="Prot-tyrosine_phosphatase-like"/>
</dbReference>
<evidence type="ECO:0000256" key="6">
    <source>
        <dbReference type="ARBA" id="ARBA00034021"/>
    </source>
</evidence>
<dbReference type="Gene3D" id="3.90.190.10">
    <property type="entry name" value="Protein tyrosine phosphatase superfamily"/>
    <property type="match status" value="2"/>
</dbReference>
<evidence type="ECO:0000256" key="5">
    <source>
        <dbReference type="ARBA" id="ARBA00022825"/>
    </source>
</evidence>
<feature type="non-terminal residue" evidence="12">
    <location>
        <position position="1"/>
    </location>
</feature>
<dbReference type="InterPro" id="IPR023562">
    <property type="entry name" value="ClpP/TepA"/>
</dbReference>
<proteinExistence type="inferred from homology"/>
<dbReference type="GO" id="GO:0004176">
    <property type="term" value="F:ATP-dependent peptidase activity"/>
    <property type="evidence" value="ECO:0007669"/>
    <property type="project" value="InterPro"/>
</dbReference>
<dbReference type="SUPFAM" id="SSF52799">
    <property type="entry name" value="(Phosphotyrosine protein) phosphatases II"/>
    <property type="match status" value="2"/>
</dbReference>
<dbReference type="Proteomes" id="UP000602905">
    <property type="component" value="Unassembled WGS sequence"/>
</dbReference>
<dbReference type="Pfam" id="PF00102">
    <property type="entry name" value="Y_phosphatase"/>
    <property type="match status" value="1"/>
</dbReference>
<comment type="similarity">
    <text evidence="1">Belongs to the peptidase S14 family.</text>
</comment>
<dbReference type="GO" id="GO:0004725">
    <property type="term" value="F:protein tyrosine phosphatase activity"/>
    <property type="evidence" value="ECO:0007669"/>
    <property type="project" value="InterPro"/>
</dbReference>
<comment type="caution">
    <text evidence="12">The sequence shown here is derived from an EMBL/GenBank/DDBJ whole genome shotgun (WGS) entry which is preliminary data.</text>
</comment>
<feature type="domain" description="Rhodanese" evidence="11">
    <location>
        <begin position="474"/>
        <end position="590"/>
    </location>
</feature>
<dbReference type="PROSITE" id="PS50206">
    <property type="entry name" value="RHODANESE_3"/>
    <property type="match status" value="1"/>
</dbReference>
<feature type="compositionally biased region" description="Low complexity" evidence="8">
    <location>
        <begin position="1005"/>
        <end position="1016"/>
    </location>
</feature>
<feature type="compositionally biased region" description="Polar residues" evidence="8">
    <location>
        <begin position="619"/>
        <end position="629"/>
    </location>
</feature>
<keyword evidence="5" id="KW-0720">Serine protease</keyword>